<protein>
    <submittedName>
        <fullName evidence="1">Uncharacterized protein</fullName>
    </submittedName>
</protein>
<proteinExistence type="predicted"/>
<reference evidence="1 2" key="1">
    <citation type="submission" date="2020-02" db="EMBL/GenBank/DDBJ databases">
        <authorList>
            <person name="Ferguson B K."/>
        </authorList>
    </citation>
    <scope>NUCLEOTIDE SEQUENCE [LARGE SCALE GENOMIC DNA]</scope>
</reference>
<keyword evidence="2" id="KW-1185">Reference proteome</keyword>
<dbReference type="OrthoDB" id="6424969at2759"/>
<gene>
    <name evidence="1" type="ORF">NTEN_LOCUS9897</name>
</gene>
<dbReference type="AlphaFoldDB" id="A0A6H5GMY4"/>
<evidence type="ECO:0000313" key="1">
    <source>
        <dbReference type="EMBL" id="CAB0004420.1"/>
    </source>
</evidence>
<name>A0A6H5GMY4_9HEMI</name>
<dbReference type="EMBL" id="CADCXU010014963">
    <property type="protein sequence ID" value="CAB0004420.1"/>
    <property type="molecule type" value="Genomic_DNA"/>
</dbReference>
<dbReference type="Proteomes" id="UP000479000">
    <property type="component" value="Unassembled WGS sequence"/>
</dbReference>
<organism evidence="1 2">
    <name type="scientific">Nesidiocoris tenuis</name>
    <dbReference type="NCBI Taxonomy" id="355587"/>
    <lineage>
        <taxon>Eukaryota</taxon>
        <taxon>Metazoa</taxon>
        <taxon>Ecdysozoa</taxon>
        <taxon>Arthropoda</taxon>
        <taxon>Hexapoda</taxon>
        <taxon>Insecta</taxon>
        <taxon>Pterygota</taxon>
        <taxon>Neoptera</taxon>
        <taxon>Paraneoptera</taxon>
        <taxon>Hemiptera</taxon>
        <taxon>Heteroptera</taxon>
        <taxon>Panheteroptera</taxon>
        <taxon>Cimicomorpha</taxon>
        <taxon>Miridae</taxon>
        <taxon>Dicyphina</taxon>
        <taxon>Nesidiocoris</taxon>
    </lineage>
</organism>
<accession>A0A6H5GMY4</accession>
<evidence type="ECO:0000313" key="2">
    <source>
        <dbReference type="Proteomes" id="UP000479000"/>
    </source>
</evidence>
<sequence length="309" mass="34065">MFYMLRGCSPDTVLQLLEPLASEFGVSGWPEVRLAGSQAEVDPEADVSLLEAEILIVDTPPLPTITGDRLKDLSIQWLEEEKKHVSRMRTCVPLYGSPLTNLGVLAPAEFSKICQPMAALAETCHAAITLFSKHGNRLFKSNVKDFDLYAILIRDKSRNDDDFSELCKIRRGAAKYGLHDLLNLPKGSGGVLCGSPCLPLVSACLESRTCPAVDVESHRWALAILQRTESGLTSIGRRVIFNRITRNTQRSIVRCTRDADTYLQLASLRIGIEVDAGTCGTRVGADSYPAARYPYQYSRGNRPAFSVFL</sequence>